<protein>
    <submittedName>
        <fullName evidence="2">Uncharacterized protein</fullName>
    </submittedName>
</protein>
<dbReference type="Proteomes" id="UP001170959">
    <property type="component" value="Unassembled WGS sequence"/>
</dbReference>
<feature type="signal peptide" evidence="1">
    <location>
        <begin position="1"/>
        <end position="16"/>
    </location>
</feature>
<comment type="caution">
    <text evidence="2">The sequence shown here is derived from an EMBL/GenBank/DDBJ whole genome shotgun (WGS) entry which is preliminary data.</text>
</comment>
<proteinExistence type="predicted"/>
<evidence type="ECO:0000313" key="2">
    <source>
        <dbReference type="EMBL" id="MDM1074268.1"/>
    </source>
</evidence>
<dbReference type="AlphaFoldDB" id="A0AAJ1QHS5"/>
<name>A0AAJ1QHS5_9FLAO</name>
<evidence type="ECO:0000313" key="3">
    <source>
        <dbReference type="Proteomes" id="UP001170959"/>
    </source>
</evidence>
<dbReference type="EMBL" id="JACAGJ010000013">
    <property type="protein sequence ID" value="MDM1074268.1"/>
    <property type="molecule type" value="Genomic_DNA"/>
</dbReference>
<keyword evidence="1" id="KW-0732">Signal</keyword>
<organism evidence="2 3">
    <name type="scientific">Empedobacter brevis</name>
    <dbReference type="NCBI Taxonomy" id="247"/>
    <lineage>
        <taxon>Bacteria</taxon>
        <taxon>Pseudomonadati</taxon>
        <taxon>Bacteroidota</taxon>
        <taxon>Flavobacteriia</taxon>
        <taxon>Flavobacteriales</taxon>
        <taxon>Weeksellaceae</taxon>
        <taxon>Empedobacter</taxon>
    </lineage>
</organism>
<evidence type="ECO:0000256" key="1">
    <source>
        <dbReference type="SAM" id="SignalP"/>
    </source>
</evidence>
<sequence length="188" mass="21075">MMKNLFLLFITSIGFAQVGINTENPDPSSSLDIKSSTTGILIPRLTSNEIKNIIQPANALMVYDLTKKCLSQNIGTKDLPEWFCLNANTNKSFYMPSIPFETSSSKTAQQKDLYSLYVKQFATPLAKSPSSPSAVPYYLSKQDLFYYILDADTKVFKNIKIDDNGIMTYDVVANATDYTFINILFVVK</sequence>
<gene>
    <name evidence="2" type="ORF">HX001_17420</name>
</gene>
<reference evidence="2" key="1">
    <citation type="submission" date="2020-06" db="EMBL/GenBank/DDBJ databases">
        <authorList>
            <person name="Dong N."/>
        </authorList>
    </citation>
    <scope>NUCLEOTIDE SEQUENCE</scope>
    <source>
        <strain evidence="2">R655-4</strain>
    </source>
</reference>
<accession>A0AAJ1QHS5</accession>
<feature type="chain" id="PRO_5042605814" evidence="1">
    <location>
        <begin position="17"/>
        <end position="188"/>
    </location>
</feature>
<reference evidence="2" key="2">
    <citation type="journal article" date="2022" name="Sci. Total Environ.">
        <title>Prevalence, transmission, and molecular epidemiology of tet(X)-positive bacteria among humans, animals, and environmental niches in China: An epidemiological, and genomic-based study.</title>
        <authorList>
            <person name="Dong N."/>
            <person name="Zeng Y."/>
            <person name="Cai C."/>
            <person name="Sun C."/>
            <person name="Lu J."/>
            <person name="Liu C."/>
            <person name="Zhou H."/>
            <person name="Sun Q."/>
            <person name="Shu L."/>
            <person name="Wang H."/>
            <person name="Wang Y."/>
            <person name="Wang S."/>
            <person name="Wu C."/>
            <person name="Chan E.W."/>
            <person name="Chen G."/>
            <person name="Shen Z."/>
            <person name="Chen S."/>
            <person name="Zhang R."/>
        </authorList>
    </citation>
    <scope>NUCLEOTIDE SEQUENCE</scope>
    <source>
        <strain evidence="2">R655-4</strain>
    </source>
</reference>